<comment type="similarity">
    <text evidence="6">Belongs to the RuvA family.</text>
</comment>
<dbReference type="NCBIfam" id="TIGR00084">
    <property type="entry name" value="ruvA"/>
    <property type="match status" value="1"/>
</dbReference>
<dbReference type="SUPFAM" id="SSF47781">
    <property type="entry name" value="RuvA domain 2-like"/>
    <property type="match status" value="1"/>
</dbReference>
<dbReference type="Gene3D" id="1.10.8.10">
    <property type="entry name" value="DNA helicase RuvA subunit, C-terminal domain"/>
    <property type="match status" value="1"/>
</dbReference>
<dbReference type="SUPFAM" id="SSF46929">
    <property type="entry name" value="DNA helicase RuvA subunit, C-terminal domain"/>
    <property type="match status" value="1"/>
</dbReference>
<dbReference type="Pfam" id="PF01330">
    <property type="entry name" value="RuvA_N"/>
    <property type="match status" value="1"/>
</dbReference>
<reference evidence="11 12" key="1">
    <citation type="journal article" date="2018" name="Nat. Biotechnol.">
        <title>A standardized bacterial taxonomy based on genome phylogeny substantially revises the tree of life.</title>
        <authorList>
            <person name="Parks D.H."/>
            <person name="Chuvochina M."/>
            <person name="Waite D.W."/>
            <person name="Rinke C."/>
            <person name="Skarshewski A."/>
            <person name="Chaumeil P.A."/>
            <person name="Hugenholtz P."/>
        </authorList>
    </citation>
    <scope>NUCLEOTIDE SEQUENCE [LARGE SCALE GENOMIC DNA]</scope>
    <source>
        <strain evidence="9">UBA8707</strain>
        <strain evidence="10">UBA9881</strain>
    </source>
</reference>
<keyword evidence="5 6" id="KW-0234">DNA repair</keyword>
<evidence type="ECO:0000256" key="1">
    <source>
        <dbReference type="ARBA" id="ARBA00022490"/>
    </source>
</evidence>
<feature type="region of interest" description="Domain III" evidence="6">
    <location>
        <begin position="166"/>
        <end position="233"/>
    </location>
</feature>
<gene>
    <name evidence="6" type="primary">ruvA</name>
    <name evidence="9" type="ORF">DEF21_08905</name>
    <name evidence="10" type="ORF">DHR80_05810</name>
</gene>
<evidence type="ECO:0000256" key="5">
    <source>
        <dbReference type="ARBA" id="ARBA00023204"/>
    </source>
</evidence>
<evidence type="ECO:0000313" key="10">
    <source>
        <dbReference type="EMBL" id="HCW66722.1"/>
    </source>
</evidence>
<dbReference type="GO" id="GO:0005524">
    <property type="term" value="F:ATP binding"/>
    <property type="evidence" value="ECO:0007669"/>
    <property type="project" value="InterPro"/>
</dbReference>
<evidence type="ECO:0000313" key="9">
    <source>
        <dbReference type="EMBL" id="HBU98007.1"/>
    </source>
</evidence>
<dbReference type="InterPro" id="IPR010994">
    <property type="entry name" value="RuvA_2-like"/>
</dbReference>
<comment type="function">
    <text evidence="6">The RuvA-RuvB-RuvC complex processes Holliday junction (HJ) DNA during genetic recombination and DNA repair, while the RuvA-RuvB complex plays an important role in the rescue of blocked DNA replication forks via replication fork reversal (RFR). RuvA specifically binds to HJ cruciform DNA, conferring on it an open structure. The RuvB hexamer acts as an ATP-dependent pump, pulling dsDNA into and through the RuvAB complex. HJ branch migration allows RuvC to scan DNA until it finds its consensus sequence, where it cleaves and resolves the cruciform DNA.</text>
</comment>
<dbReference type="GO" id="GO:0009378">
    <property type="term" value="F:four-way junction helicase activity"/>
    <property type="evidence" value="ECO:0007669"/>
    <property type="project" value="InterPro"/>
</dbReference>
<keyword evidence="4 6" id="KW-0233">DNA recombination</keyword>
<dbReference type="SMART" id="SM00278">
    <property type="entry name" value="HhH1"/>
    <property type="match status" value="2"/>
</dbReference>
<keyword evidence="2 6" id="KW-0227">DNA damage</keyword>
<proteinExistence type="inferred from homology"/>
<dbReference type="InterPro" id="IPR011114">
    <property type="entry name" value="RuvA_C"/>
</dbReference>
<dbReference type="EMBL" id="DPOP01000055">
    <property type="protein sequence ID" value="HCW66722.1"/>
    <property type="molecule type" value="Genomic_DNA"/>
</dbReference>
<feature type="domain" description="Helix-hairpin-helix DNA-binding motif class 1" evidence="8">
    <location>
        <begin position="73"/>
        <end position="92"/>
    </location>
</feature>
<comment type="subcellular location">
    <subcellularLocation>
        <location evidence="6">Cytoplasm</location>
    </subcellularLocation>
</comment>
<organism evidence="9 12">
    <name type="scientific">Thalassospira lucentensis</name>
    <dbReference type="NCBI Taxonomy" id="168935"/>
    <lineage>
        <taxon>Bacteria</taxon>
        <taxon>Pseudomonadati</taxon>
        <taxon>Pseudomonadota</taxon>
        <taxon>Alphaproteobacteria</taxon>
        <taxon>Rhodospirillales</taxon>
        <taxon>Thalassospiraceae</taxon>
        <taxon>Thalassospira</taxon>
    </lineage>
</organism>
<dbReference type="InterPro" id="IPR036267">
    <property type="entry name" value="RuvA_C_sf"/>
</dbReference>
<evidence type="ECO:0000256" key="6">
    <source>
        <dbReference type="HAMAP-Rule" id="MF_00031"/>
    </source>
</evidence>
<protein>
    <recommendedName>
        <fullName evidence="6">Holliday junction branch migration complex subunit RuvA</fullName>
    </recommendedName>
</protein>
<feature type="region of interest" description="Disordered" evidence="7">
    <location>
        <begin position="148"/>
        <end position="174"/>
    </location>
</feature>
<evidence type="ECO:0000256" key="3">
    <source>
        <dbReference type="ARBA" id="ARBA00023125"/>
    </source>
</evidence>
<dbReference type="InterPro" id="IPR013849">
    <property type="entry name" value="DNA_helicase_Holl-junc_RuvA_I"/>
</dbReference>
<dbReference type="Pfam" id="PF07499">
    <property type="entry name" value="RuvA_C"/>
    <property type="match status" value="1"/>
</dbReference>
<feature type="region of interest" description="Domain I" evidence="6">
    <location>
        <begin position="1"/>
        <end position="64"/>
    </location>
</feature>
<evidence type="ECO:0000256" key="7">
    <source>
        <dbReference type="SAM" id="MobiDB-lite"/>
    </source>
</evidence>
<dbReference type="InterPro" id="IPR000085">
    <property type="entry name" value="RuvA"/>
</dbReference>
<keyword evidence="1 6" id="KW-0963">Cytoplasm</keyword>
<feature type="domain" description="Helix-hairpin-helix DNA-binding motif class 1" evidence="8">
    <location>
        <begin position="108"/>
        <end position="127"/>
    </location>
</feature>
<accession>A0A358HS41</accession>
<dbReference type="GO" id="GO:0048476">
    <property type="term" value="C:Holliday junction resolvase complex"/>
    <property type="evidence" value="ECO:0007669"/>
    <property type="project" value="UniProtKB-UniRule"/>
</dbReference>
<dbReference type="Gene3D" id="1.10.150.20">
    <property type="entry name" value="5' to 3' exonuclease, C-terminal subdomain"/>
    <property type="match status" value="1"/>
</dbReference>
<comment type="caution">
    <text evidence="9">The sequence shown here is derived from an EMBL/GenBank/DDBJ whole genome shotgun (WGS) entry which is preliminary data.</text>
</comment>
<evidence type="ECO:0000259" key="8">
    <source>
        <dbReference type="SMART" id="SM00278"/>
    </source>
</evidence>
<comment type="subunit">
    <text evidence="6">Homotetramer. Forms an RuvA(8)-RuvB(12)-Holliday junction (HJ) complex. HJ DNA is sandwiched between 2 RuvA tetramers; dsDNA enters through RuvA and exits via RuvB. An RuvB hexamer assembles on each DNA strand where it exits the tetramer. Each RuvB hexamer is contacted by two RuvA subunits (via domain III) on 2 adjacent RuvB subunits; this complex drives branch migration. In the full resolvosome a probable DNA-RuvA(4)-RuvB(12)-RuvC(2) complex forms which resolves the HJ.</text>
</comment>
<dbReference type="Proteomes" id="UP000264753">
    <property type="component" value="Unassembled WGS sequence"/>
</dbReference>
<evidence type="ECO:0000313" key="12">
    <source>
        <dbReference type="Proteomes" id="UP000264753"/>
    </source>
</evidence>
<comment type="caution">
    <text evidence="6">Lacks conserved residue(s) required for the propagation of feature annotation.</text>
</comment>
<dbReference type="SUPFAM" id="SSF50249">
    <property type="entry name" value="Nucleic acid-binding proteins"/>
    <property type="match status" value="1"/>
</dbReference>
<dbReference type="GO" id="GO:0006281">
    <property type="term" value="P:DNA repair"/>
    <property type="evidence" value="ECO:0007669"/>
    <property type="project" value="UniProtKB-UniRule"/>
</dbReference>
<dbReference type="HAMAP" id="MF_00031">
    <property type="entry name" value="DNA_HJ_migration_RuvA"/>
    <property type="match status" value="1"/>
</dbReference>
<sequence>MIAKLRGIIDFIGEDSVIIDVNGVGYLVFASRRTLSMLPAKGGDAGLMIETHVREDHIHLYGFADNAEKQWFSLLTTVQGVGAKVALALLSVLSPTDLLRALAAQDTTALCRAPGIGPKVATRIVGELKDKAAKLNLGPVAAPAPVTESAAPAKAASKSKKTSKSSDDVSGDTASVEPIVDDGVVLADAVSALVNLGYGRSEAFGAVGKAAQLAGDDKSIDTLIRLGLKELSA</sequence>
<evidence type="ECO:0000313" key="11">
    <source>
        <dbReference type="Proteomes" id="UP000264179"/>
    </source>
</evidence>
<dbReference type="EMBL" id="DOOG01000072">
    <property type="protein sequence ID" value="HBU98007.1"/>
    <property type="molecule type" value="Genomic_DNA"/>
</dbReference>
<name>A0A358HS41_9PROT</name>
<dbReference type="STRING" id="168935.AUP42_00415"/>
<dbReference type="CDD" id="cd14332">
    <property type="entry name" value="UBA_RuvA_C"/>
    <property type="match status" value="1"/>
</dbReference>
<dbReference type="GO" id="GO:0006310">
    <property type="term" value="P:DNA recombination"/>
    <property type="evidence" value="ECO:0007669"/>
    <property type="project" value="UniProtKB-UniRule"/>
</dbReference>
<dbReference type="InterPro" id="IPR012340">
    <property type="entry name" value="NA-bd_OB-fold"/>
</dbReference>
<dbReference type="Proteomes" id="UP000264179">
    <property type="component" value="Unassembled WGS sequence"/>
</dbReference>
<dbReference type="RefSeq" id="WP_276652958.1">
    <property type="nucleotide sequence ID" value="NZ_DOOG01000072.1"/>
</dbReference>
<dbReference type="Pfam" id="PF14520">
    <property type="entry name" value="HHH_5"/>
    <property type="match status" value="1"/>
</dbReference>
<dbReference type="Gene3D" id="2.40.50.140">
    <property type="entry name" value="Nucleic acid-binding proteins"/>
    <property type="match status" value="1"/>
</dbReference>
<dbReference type="AlphaFoldDB" id="A0A358HS41"/>
<comment type="domain">
    <text evidence="6">Has three domains with a flexible linker between the domains II and III and assumes an 'L' shape. Domain III is highly mobile and contacts RuvB.</text>
</comment>
<dbReference type="GO" id="GO:0009379">
    <property type="term" value="C:Holliday junction helicase complex"/>
    <property type="evidence" value="ECO:0007669"/>
    <property type="project" value="InterPro"/>
</dbReference>
<dbReference type="GO" id="GO:0000400">
    <property type="term" value="F:four-way junction DNA binding"/>
    <property type="evidence" value="ECO:0007669"/>
    <property type="project" value="UniProtKB-UniRule"/>
</dbReference>
<evidence type="ECO:0000256" key="4">
    <source>
        <dbReference type="ARBA" id="ARBA00023172"/>
    </source>
</evidence>
<dbReference type="InterPro" id="IPR003583">
    <property type="entry name" value="Hlx-hairpin-Hlx_DNA-bd_motif"/>
</dbReference>
<dbReference type="GO" id="GO:0005737">
    <property type="term" value="C:cytoplasm"/>
    <property type="evidence" value="ECO:0007669"/>
    <property type="project" value="UniProtKB-SubCell"/>
</dbReference>
<evidence type="ECO:0000256" key="2">
    <source>
        <dbReference type="ARBA" id="ARBA00022763"/>
    </source>
</evidence>
<keyword evidence="3 6" id="KW-0238">DNA-binding</keyword>